<dbReference type="AlphaFoldDB" id="A0A8B0SSE8"/>
<dbReference type="InterPro" id="IPR012337">
    <property type="entry name" value="RNaseH-like_sf"/>
</dbReference>
<evidence type="ECO:0000313" key="1">
    <source>
        <dbReference type="EMBL" id="QTX14205.1"/>
    </source>
</evidence>
<dbReference type="SUPFAM" id="SSF53098">
    <property type="entry name" value="Ribonuclease H-like"/>
    <property type="match status" value="1"/>
</dbReference>
<dbReference type="EMBL" id="MN956836">
    <property type="protein sequence ID" value="QTX14205.1"/>
    <property type="molecule type" value="Genomic_DNA"/>
</dbReference>
<accession>A0A8B0SSE8</accession>
<protein>
    <submittedName>
        <fullName evidence="1">Transposase</fullName>
    </submittedName>
</protein>
<geneLocation type="plasmid" evidence="1">
    <name>p17-15-vir-like</name>
</geneLocation>
<keyword evidence="1" id="KW-0614">Plasmid</keyword>
<proteinExistence type="predicted"/>
<name>A0A8B0SSE8_KLEPN</name>
<reference evidence="1" key="1">
    <citation type="submission" date="2020-01" db="EMBL/GenBank/DDBJ databases">
        <authorList>
            <person name="Qin S."/>
        </authorList>
    </citation>
    <scope>NUCLEOTIDE SEQUENCE</scope>
    <source>
        <strain evidence="1">CVir17-16-YZ6g</strain>
        <plasmid evidence="1">p17-15-vir-like</plasmid>
    </source>
</reference>
<organism evidence="1">
    <name type="scientific">Klebsiella pneumoniae</name>
    <dbReference type="NCBI Taxonomy" id="573"/>
    <lineage>
        <taxon>Bacteria</taxon>
        <taxon>Pseudomonadati</taxon>
        <taxon>Pseudomonadota</taxon>
        <taxon>Gammaproteobacteria</taxon>
        <taxon>Enterobacterales</taxon>
        <taxon>Enterobacteriaceae</taxon>
        <taxon>Klebsiella/Raoultella group</taxon>
        <taxon>Klebsiella</taxon>
        <taxon>Klebsiella pneumoniae complex</taxon>
    </lineage>
</organism>
<sequence>MNTMLDDALDTLNEHDKPVIHSDRGGHYRWPGWLERINTSGLIRSMSRKGCSSDNAACEGFFGRIKKTKCSMAETGRVSRWKKIYLLPRTGTYAGITRNVSSYH</sequence>